<feature type="region of interest" description="Disordered" evidence="1">
    <location>
        <begin position="1"/>
        <end position="40"/>
    </location>
</feature>
<gene>
    <name evidence="2" type="ORF">TCMB3V08_LOCUS4727</name>
</gene>
<feature type="compositionally biased region" description="Basic and acidic residues" evidence="1">
    <location>
        <begin position="1"/>
        <end position="10"/>
    </location>
</feature>
<evidence type="ECO:0000256" key="1">
    <source>
        <dbReference type="SAM" id="MobiDB-lite"/>
    </source>
</evidence>
<sequence>MTERRTDRPPTSRVSGSVLQGTVELGRDGDGAPRWRQTRSRDWIAGDEKFEARIPEGSFKWGFPSHHVTAGVAQLLQGRSIVTLQPSSCACVMTTCLIYSTGKQFHFRYHQETRRKQQHFGPPPLDD</sequence>
<dbReference type="AlphaFoldDB" id="A0A7R9J4W7"/>
<evidence type="ECO:0000313" key="2">
    <source>
        <dbReference type="EMBL" id="CAD7572069.1"/>
    </source>
</evidence>
<accession>A0A7R9J4W7</accession>
<proteinExistence type="predicted"/>
<feature type="compositionally biased region" description="Basic and acidic residues" evidence="1">
    <location>
        <begin position="25"/>
        <end position="40"/>
    </location>
</feature>
<reference evidence="2" key="1">
    <citation type="submission" date="2020-11" db="EMBL/GenBank/DDBJ databases">
        <authorList>
            <person name="Tran Van P."/>
        </authorList>
    </citation>
    <scope>NUCLEOTIDE SEQUENCE</scope>
</reference>
<protein>
    <submittedName>
        <fullName evidence="2">(California timema) hypothetical protein</fullName>
    </submittedName>
</protein>
<dbReference type="EMBL" id="OE180831">
    <property type="protein sequence ID" value="CAD7572069.1"/>
    <property type="molecule type" value="Genomic_DNA"/>
</dbReference>
<organism evidence="2">
    <name type="scientific">Timema californicum</name>
    <name type="common">California timema</name>
    <name type="synonym">Walking stick</name>
    <dbReference type="NCBI Taxonomy" id="61474"/>
    <lineage>
        <taxon>Eukaryota</taxon>
        <taxon>Metazoa</taxon>
        <taxon>Ecdysozoa</taxon>
        <taxon>Arthropoda</taxon>
        <taxon>Hexapoda</taxon>
        <taxon>Insecta</taxon>
        <taxon>Pterygota</taxon>
        <taxon>Neoptera</taxon>
        <taxon>Polyneoptera</taxon>
        <taxon>Phasmatodea</taxon>
        <taxon>Timematodea</taxon>
        <taxon>Timematoidea</taxon>
        <taxon>Timematidae</taxon>
        <taxon>Timema</taxon>
    </lineage>
</organism>
<name>A0A7R9J4W7_TIMCA</name>